<protein>
    <submittedName>
        <fullName evidence="1">Uncharacterized protein</fullName>
    </submittedName>
</protein>
<keyword evidence="2" id="KW-1185">Reference proteome</keyword>
<dbReference type="Proteomes" id="UP001157502">
    <property type="component" value="Chromosome 14"/>
</dbReference>
<reference evidence="1" key="1">
    <citation type="submission" date="2021-05" db="EMBL/GenBank/DDBJ databases">
        <authorList>
            <person name="Pan Q."/>
            <person name="Jouanno E."/>
            <person name="Zahm M."/>
            <person name="Klopp C."/>
            <person name="Cabau C."/>
            <person name="Louis A."/>
            <person name="Berthelot C."/>
            <person name="Parey E."/>
            <person name="Roest Crollius H."/>
            <person name="Montfort J."/>
            <person name="Robinson-Rechavi M."/>
            <person name="Bouchez O."/>
            <person name="Lampietro C."/>
            <person name="Lopez Roques C."/>
            <person name="Donnadieu C."/>
            <person name="Postlethwait J."/>
            <person name="Bobe J."/>
            <person name="Dillon D."/>
            <person name="Chandos A."/>
            <person name="von Hippel F."/>
            <person name="Guiguen Y."/>
        </authorList>
    </citation>
    <scope>NUCLEOTIDE SEQUENCE</scope>
    <source>
        <strain evidence="1">YG-Jan2019</strain>
    </source>
</reference>
<evidence type="ECO:0000313" key="2">
    <source>
        <dbReference type="Proteomes" id="UP001157502"/>
    </source>
</evidence>
<gene>
    <name evidence="1" type="ORF">DPEC_G00179230</name>
</gene>
<accession>A0ACC2GFK8</accession>
<dbReference type="EMBL" id="CM055741">
    <property type="protein sequence ID" value="KAJ8002373.1"/>
    <property type="molecule type" value="Genomic_DNA"/>
</dbReference>
<proteinExistence type="predicted"/>
<comment type="caution">
    <text evidence="1">The sequence shown here is derived from an EMBL/GenBank/DDBJ whole genome shotgun (WGS) entry which is preliminary data.</text>
</comment>
<sequence length="145" mass="15764">LHDIVCQPGGKLLKFPSASFTVIGNQLRAELTYVYNKEDTILPSAFLLDILTVSGLLPTTAAPTTTTSTTLLPSLLLSTFYSTTSGGGFPGWALAIIIPCGIAIILIPLWILLACLLCGCCAGIRRRWHRRRSYNVEHTTRNGLF</sequence>
<name>A0ACC2GFK8_DALPE</name>
<evidence type="ECO:0000313" key="1">
    <source>
        <dbReference type="EMBL" id="KAJ8002373.1"/>
    </source>
</evidence>
<feature type="non-terminal residue" evidence="1">
    <location>
        <position position="1"/>
    </location>
</feature>
<organism evidence="1 2">
    <name type="scientific">Dallia pectoralis</name>
    <name type="common">Alaska blackfish</name>
    <dbReference type="NCBI Taxonomy" id="75939"/>
    <lineage>
        <taxon>Eukaryota</taxon>
        <taxon>Metazoa</taxon>
        <taxon>Chordata</taxon>
        <taxon>Craniata</taxon>
        <taxon>Vertebrata</taxon>
        <taxon>Euteleostomi</taxon>
        <taxon>Actinopterygii</taxon>
        <taxon>Neopterygii</taxon>
        <taxon>Teleostei</taxon>
        <taxon>Protacanthopterygii</taxon>
        <taxon>Esociformes</taxon>
        <taxon>Umbridae</taxon>
        <taxon>Dallia</taxon>
    </lineage>
</organism>